<comment type="similarity">
    <text evidence="2">Belongs to the alanine or glycine:cation symporter (AGCS) (TC 2.A.25) family.</text>
</comment>
<evidence type="ECO:0000313" key="9">
    <source>
        <dbReference type="EMBL" id="SUK39228.1"/>
    </source>
</evidence>
<dbReference type="EMBL" id="UHAP01000001">
    <property type="protein sequence ID" value="SUK39228.1"/>
    <property type="molecule type" value="Genomic_DNA"/>
</dbReference>
<feature type="region of interest" description="Disordered" evidence="8">
    <location>
        <begin position="30"/>
        <end position="58"/>
    </location>
</feature>
<accession>A0A380DN59</accession>
<evidence type="ECO:0000313" key="10">
    <source>
        <dbReference type="Proteomes" id="UP000255091"/>
    </source>
</evidence>
<dbReference type="PANTHER" id="PTHR30330:SF7">
    <property type="entry name" value="SODIUM_PROTON-DEPENDENT ALANINE CARRIER PROTEIN YRBD-RELATED"/>
    <property type="match status" value="1"/>
</dbReference>
<evidence type="ECO:0000256" key="2">
    <source>
        <dbReference type="ARBA" id="ARBA00009261"/>
    </source>
</evidence>
<dbReference type="Pfam" id="PF01235">
    <property type="entry name" value="Na_Ala_symp"/>
    <property type="match status" value="1"/>
</dbReference>
<sequence>MDYNLLFGGIVGAMIEIGVKRGLYSNEAGQGTGPHAAAAAEVSHPSKQGSSTSIFSLY</sequence>
<evidence type="ECO:0000256" key="7">
    <source>
        <dbReference type="ARBA" id="ARBA00023136"/>
    </source>
</evidence>
<proteinExistence type="inferred from homology"/>
<organism evidence="9 10">
    <name type="scientific">Staphylococcus aureus</name>
    <dbReference type="NCBI Taxonomy" id="1280"/>
    <lineage>
        <taxon>Bacteria</taxon>
        <taxon>Bacillati</taxon>
        <taxon>Bacillota</taxon>
        <taxon>Bacilli</taxon>
        <taxon>Bacillales</taxon>
        <taxon>Staphylococcaceae</taxon>
        <taxon>Staphylococcus</taxon>
    </lineage>
</organism>
<dbReference type="AlphaFoldDB" id="A0A380DN59"/>
<dbReference type="GO" id="GO:0005886">
    <property type="term" value="C:plasma membrane"/>
    <property type="evidence" value="ECO:0007669"/>
    <property type="project" value="UniProtKB-SubCell"/>
</dbReference>
<dbReference type="Proteomes" id="UP000255091">
    <property type="component" value="Unassembled WGS sequence"/>
</dbReference>
<keyword evidence="3" id="KW-0813">Transport</keyword>
<dbReference type="PANTHER" id="PTHR30330">
    <property type="entry name" value="AGSS FAMILY TRANSPORTER, SODIUM-ALANINE"/>
    <property type="match status" value="1"/>
</dbReference>
<protein>
    <submittedName>
        <fullName evidence="9">Sodium/proton-dependent alanine carrier protein</fullName>
    </submittedName>
</protein>
<evidence type="ECO:0000256" key="6">
    <source>
        <dbReference type="ARBA" id="ARBA00022989"/>
    </source>
</evidence>
<dbReference type="InterPro" id="IPR001463">
    <property type="entry name" value="Na/Ala_symport"/>
</dbReference>
<keyword evidence="4" id="KW-1003">Cell membrane</keyword>
<evidence type="ECO:0000256" key="3">
    <source>
        <dbReference type="ARBA" id="ARBA00022448"/>
    </source>
</evidence>
<reference evidence="9 10" key="1">
    <citation type="submission" date="2018-06" db="EMBL/GenBank/DDBJ databases">
        <authorList>
            <consortium name="Pathogen Informatics"/>
            <person name="Doyle S."/>
        </authorList>
    </citation>
    <scope>NUCLEOTIDE SEQUENCE [LARGE SCALE GENOMIC DNA]</scope>
    <source>
        <strain evidence="9 10">NCTC6133</strain>
    </source>
</reference>
<comment type="subcellular location">
    <subcellularLocation>
        <location evidence="1">Cell membrane</location>
        <topology evidence="1">Multi-pass membrane protein</topology>
    </subcellularLocation>
</comment>
<keyword evidence="5" id="KW-0812">Transmembrane</keyword>
<gene>
    <name evidence="9" type="ORF">NCTC6133_01198</name>
</gene>
<evidence type="ECO:0000256" key="4">
    <source>
        <dbReference type="ARBA" id="ARBA00022475"/>
    </source>
</evidence>
<name>A0A380DN59_STAAU</name>
<keyword evidence="7" id="KW-0472">Membrane</keyword>
<keyword evidence="6" id="KW-1133">Transmembrane helix</keyword>
<evidence type="ECO:0000256" key="1">
    <source>
        <dbReference type="ARBA" id="ARBA00004651"/>
    </source>
</evidence>
<evidence type="ECO:0000256" key="8">
    <source>
        <dbReference type="SAM" id="MobiDB-lite"/>
    </source>
</evidence>
<evidence type="ECO:0000256" key="5">
    <source>
        <dbReference type="ARBA" id="ARBA00022692"/>
    </source>
</evidence>
<feature type="compositionally biased region" description="Polar residues" evidence="8">
    <location>
        <begin position="45"/>
        <end position="58"/>
    </location>
</feature>
<dbReference type="GO" id="GO:0005283">
    <property type="term" value="F:amino acid:sodium symporter activity"/>
    <property type="evidence" value="ECO:0007669"/>
    <property type="project" value="InterPro"/>
</dbReference>